<gene>
    <name evidence="1" type="ORF">GCM10011514_38730</name>
</gene>
<dbReference type="RefSeq" id="WP_188768495.1">
    <property type="nucleotide sequence ID" value="NZ_BMKK01000009.1"/>
</dbReference>
<dbReference type="EMBL" id="BMKK01000009">
    <property type="protein sequence ID" value="GGD70917.1"/>
    <property type="molecule type" value="Genomic_DNA"/>
</dbReference>
<evidence type="ECO:0000313" key="1">
    <source>
        <dbReference type="EMBL" id="GGD70917.1"/>
    </source>
</evidence>
<reference evidence="1" key="2">
    <citation type="submission" date="2020-09" db="EMBL/GenBank/DDBJ databases">
        <authorList>
            <person name="Sun Q."/>
            <person name="Zhou Y."/>
        </authorList>
    </citation>
    <scope>NUCLEOTIDE SEQUENCE</scope>
    <source>
        <strain evidence="1">CGMCC 1.15958</strain>
    </source>
</reference>
<keyword evidence="2" id="KW-1185">Reference proteome</keyword>
<dbReference type="Proteomes" id="UP000609064">
    <property type="component" value="Unassembled WGS sequence"/>
</dbReference>
<dbReference type="NCBIfam" id="NF033711">
    <property type="entry name" value="T9SS_PorQ"/>
    <property type="match status" value="1"/>
</dbReference>
<name>A0A917DVB9_9BACT</name>
<proteinExistence type="predicted"/>
<protein>
    <recommendedName>
        <fullName evidence="3">Type IX secretion system protein PorQ</fullName>
    </recommendedName>
</protein>
<evidence type="ECO:0000313" key="2">
    <source>
        <dbReference type="Proteomes" id="UP000609064"/>
    </source>
</evidence>
<accession>A0A917DVB9</accession>
<comment type="caution">
    <text evidence="1">The sequence shown here is derived from an EMBL/GenBank/DDBJ whole genome shotgun (WGS) entry which is preliminary data.</text>
</comment>
<sequence>MEEMNGLVVLARKIEHTIFRTLRLGLGLAISFFNILEASAQNSFSFLNMPTHARVNALGGVNVSITGQDLNFITSNPALLDSTQRGQIGLSYSPYLAQSNYLTLNYVPQIRSKGTWAFSLQNLHYGTFQGTDAVGNLTNEFSANDFVLAGTYARKVNYITLGVSAKLVGSVLESYSSVAMLTDWGATFRHPVHEFSIGLAAKNVGYVLKSYGAIRPDIPFDLQLGTTFKPKYMPVRFSLTGHHLYVYDIAYNSIESNFIFDEQGNKIQKKISTADKISRHFVIGTELLIHKNFNLLLGYNFLRREELLIKGLGGAAGFSFGASLRIKKIDFCVSHAILTAPKGQTTFSLIWRK</sequence>
<evidence type="ECO:0008006" key="3">
    <source>
        <dbReference type="Google" id="ProtNLM"/>
    </source>
</evidence>
<reference evidence="1" key="1">
    <citation type="journal article" date="2014" name="Int. J. Syst. Evol. Microbiol.">
        <title>Complete genome sequence of Corynebacterium casei LMG S-19264T (=DSM 44701T), isolated from a smear-ripened cheese.</title>
        <authorList>
            <consortium name="US DOE Joint Genome Institute (JGI-PGF)"/>
            <person name="Walter F."/>
            <person name="Albersmeier A."/>
            <person name="Kalinowski J."/>
            <person name="Ruckert C."/>
        </authorList>
    </citation>
    <scope>NUCLEOTIDE SEQUENCE</scope>
    <source>
        <strain evidence="1">CGMCC 1.15958</strain>
    </source>
</reference>
<organism evidence="1 2">
    <name type="scientific">Emticicia aquatilis</name>
    <dbReference type="NCBI Taxonomy" id="1537369"/>
    <lineage>
        <taxon>Bacteria</taxon>
        <taxon>Pseudomonadati</taxon>
        <taxon>Bacteroidota</taxon>
        <taxon>Cytophagia</taxon>
        <taxon>Cytophagales</taxon>
        <taxon>Leadbetterellaceae</taxon>
        <taxon>Emticicia</taxon>
    </lineage>
</organism>
<dbReference type="NCBIfam" id="NF033709">
    <property type="entry name" value="PorV_fam"/>
    <property type="match status" value="1"/>
</dbReference>
<dbReference type="AlphaFoldDB" id="A0A917DVB9"/>